<dbReference type="GO" id="GO:0008775">
    <property type="term" value="F:acetate CoA-transferase activity"/>
    <property type="evidence" value="ECO:0007669"/>
    <property type="project" value="InterPro"/>
</dbReference>
<dbReference type="AlphaFoldDB" id="X1E655"/>
<dbReference type="EMBL" id="BART01020473">
    <property type="protein sequence ID" value="GAH04138.1"/>
    <property type="molecule type" value="Genomic_DNA"/>
</dbReference>
<reference evidence="2" key="1">
    <citation type="journal article" date="2014" name="Front. Microbiol.">
        <title>High frequency of phylogenetically diverse reductive dehalogenase-homologous genes in deep subseafloor sedimentary metagenomes.</title>
        <authorList>
            <person name="Kawai M."/>
            <person name="Futagami T."/>
            <person name="Toyoda A."/>
            <person name="Takaki Y."/>
            <person name="Nishi S."/>
            <person name="Hori S."/>
            <person name="Arai W."/>
            <person name="Tsubouchi T."/>
            <person name="Morono Y."/>
            <person name="Uchiyama I."/>
            <person name="Ito T."/>
            <person name="Fujiyama A."/>
            <person name="Inagaki F."/>
            <person name="Takami H."/>
        </authorList>
    </citation>
    <scope>NUCLEOTIDE SEQUENCE</scope>
    <source>
        <strain evidence="2">Expedition CK06-06</strain>
    </source>
</reference>
<dbReference type="Pfam" id="PF02550">
    <property type="entry name" value="AcetylCoA_hydro"/>
    <property type="match status" value="1"/>
</dbReference>
<comment type="caution">
    <text evidence="2">The sequence shown here is derived from an EMBL/GenBank/DDBJ whole genome shotgun (WGS) entry which is preliminary data.</text>
</comment>
<proteinExistence type="predicted"/>
<feature type="domain" description="Acetyl-CoA hydrolase/transferase N-terminal" evidence="1">
    <location>
        <begin position="6"/>
        <end position="123"/>
    </location>
</feature>
<dbReference type="PANTHER" id="PTHR21432:SF20">
    <property type="entry name" value="ACETYL-COA HYDROLASE"/>
    <property type="match status" value="1"/>
</dbReference>
<evidence type="ECO:0000259" key="1">
    <source>
        <dbReference type="Pfam" id="PF02550"/>
    </source>
</evidence>
<dbReference type="InterPro" id="IPR046433">
    <property type="entry name" value="ActCoA_hydro"/>
</dbReference>
<dbReference type="InterPro" id="IPR003702">
    <property type="entry name" value="ActCoA_hydro_N"/>
</dbReference>
<dbReference type="SUPFAM" id="SSF100950">
    <property type="entry name" value="NagB/RpiA/CoA transferase-like"/>
    <property type="match status" value="1"/>
</dbReference>
<dbReference type="InterPro" id="IPR037171">
    <property type="entry name" value="NagB/RpiA_transferase-like"/>
</dbReference>
<name>X1E655_9ZZZZ</name>
<dbReference type="PANTHER" id="PTHR21432">
    <property type="entry name" value="ACETYL-COA HYDROLASE-RELATED"/>
    <property type="match status" value="1"/>
</dbReference>
<gene>
    <name evidence="2" type="ORF">S01H4_38029</name>
</gene>
<sequence>MQFDWKEKYEAKIKKASDAIKLIQSGNHIFIGTGCGQPQHLVNALVEHSAHIYDAHIIHLLTMGAAPYIDERFREKFKMNSFFIADNVRDALGKGIGDYTPIFLSEISQEFETGRIPIDVALIS</sequence>
<feature type="non-terminal residue" evidence="2">
    <location>
        <position position="124"/>
    </location>
</feature>
<dbReference type="Gene3D" id="3.40.1080.10">
    <property type="entry name" value="Glutaconate Coenzyme A-transferase"/>
    <property type="match status" value="1"/>
</dbReference>
<protein>
    <recommendedName>
        <fullName evidence="1">Acetyl-CoA hydrolase/transferase N-terminal domain-containing protein</fullName>
    </recommendedName>
</protein>
<accession>X1E655</accession>
<dbReference type="GO" id="GO:0006083">
    <property type="term" value="P:acetate metabolic process"/>
    <property type="evidence" value="ECO:0007669"/>
    <property type="project" value="InterPro"/>
</dbReference>
<evidence type="ECO:0000313" key="2">
    <source>
        <dbReference type="EMBL" id="GAH04138.1"/>
    </source>
</evidence>
<organism evidence="2">
    <name type="scientific">marine sediment metagenome</name>
    <dbReference type="NCBI Taxonomy" id="412755"/>
    <lineage>
        <taxon>unclassified sequences</taxon>
        <taxon>metagenomes</taxon>
        <taxon>ecological metagenomes</taxon>
    </lineage>
</organism>
<dbReference type="PROSITE" id="PS51257">
    <property type="entry name" value="PROKAR_LIPOPROTEIN"/>
    <property type="match status" value="1"/>
</dbReference>